<keyword evidence="9" id="KW-1133">Transmembrane helix</keyword>
<comment type="subcellular location">
    <subcellularLocation>
        <location evidence="1">Nucleus</location>
    </subcellularLocation>
</comment>
<evidence type="ECO:0000256" key="3">
    <source>
        <dbReference type="ARBA" id="ARBA00022833"/>
    </source>
</evidence>
<dbReference type="CDD" id="cd12148">
    <property type="entry name" value="fungal_TF_MHR"/>
    <property type="match status" value="1"/>
</dbReference>
<evidence type="ECO:0000256" key="6">
    <source>
        <dbReference type="ARBA" id="ARBA00023163"/>
    </source>
</evidence>
<dbReference type="RefSeq" id="XP_030991617.1">
    <property type="nucleotide sequence ID" value="XM_031143837.1"/>
</dbReference>
<feature type="compositionally biased region" description="Basic and acidic residues" evidence="8">
    <location>
        <begin position="168"/>
        <end position="181"/>
    </location>
</feature>
<accession>A0A507AT77</accession>
<dbReference type="GO" id="GO:0005634">
    <property type="term" value="C:nucleus"/>
    <property type="evidence" value="ECO:0007669"/>
    <property type="project" value="UniProtKB-SubCell"/>
</dbReference>
<keyword evidence="12" id="KW-1185">Reference proteome</keyword>
<keyword evidence="7" id="KW-0539">Nucleus</keyword>
<evidence type="ECO:0000313" key="11">
    <source>
        <dbReference type="EMBL" id="TPX09906.1"/>
    </source>
</evidence>
<dbReference type="CDD" id="cd14723">
    <property type="entry name" value="ZIP_Ppr1"/>
    <property type="match status" value="1"/>
</dbReference>
<organism evidence="11 12">
    <name type="scientific">Thyridium curvatum</name>
    <dbReference type="NCBI Taxonomy" id="1093900"/>
    <lineage>
        <taxon>Eukaryota</taxon>
        <taxon>Fungi</taxon>
        <taxon>Dikarya</taxon>
        <taxon>Ascomycota</taxon>
        <taxon>Pezizomycotina</taxon>
        <taxon>Sordariomycetes</taxon>
        <taxon>Sordariomycetidae</taxon>
        <taxon>Thyridiales</taxon>
        <taxon>Thyridiaceae</taxon>
        <taxon>Thyridium</taxon>
    </lineage>
</organism>
<gene>
    <name evidence="11" type="ORF">E0L32_008928</name>
</gene>
<dbReference type="GeneID" id="41976375"/>
<sequence>MVPDPIPTDELIFWKECLVEDPATGLQRPRNYMQSLESRVAYLESLLQQVRPDVATDHFALYRDGEGLGVPTAGGEAASDVPQMLQDQPFQSEVGLRHRAQSAEADEQNVDQLSSEVALLCISAAGREPHYFGPSSAVSFSRIVSATMGLPRNGGTSRPSVTSEPETEDKTQQRQQPRELKFPSAAARAKLTRAYFNNIHPQYPFLHQPTFSAWEEACVIALESDPTKVNAVALFFVLMVYAIGSMVLGQAQREAAQLYYSLALDHISAVLELDGLESIQAILCCAVYSIRSPVGVSLWSVSGMAIRHCIDLGYHRSAETFRRHADPLTKEMSKRCFWVAYDIDRAAAFILGRPVGLPDDAIDVEFPLDIDDENITRQGLRRDPRTSPSDPPTLMTGAIHEFKLRRFWTKIADILYPTTSQRLGVNKQKGSVEGLRQELEEWFSTAPCRLDYSKSHPLSVFTSSLWFQLAYDHSILLLYRHYIDGTAMREQQDDPAFGEITEKAFEECALRAREMCLLYRRVYQSPTVQFTWGSVHILFTGGLTYLYCLWKSKRVRSMAKQADVINTCLACTTVLIIIAERWNLATSYRDIFEVLSQRTISMVCGGDGSAGFSEGPFNGFQSMSSHTQHLVETDPPPLQDWIMGLDDMNIPQDSNWLVQELLQGVQQFQPDEFYNDQDPSTAPNILTQGFDPTLMDGNDMQGSSFESHQLG</sequence>
<dbReference type="OrthoDB" id="189997at2759"/>
<dbReference type="AlphaFoldDB" id="A0A507AT77"/>
<keyword evidence="2" id="KW-0479">Metal-binding</keyword>
<evidence type="ECO:0000256" key="8">
    <source>
        <dbReference type="SAM" id="MobiDB-lite"/>
    </source>
</evidence>
<dbReference type="GO" id="GO:0008270">
    <property type="term" value="F:zinc ion binding"/>
    <property type="evidence" value="ECO:0007669"/>
    <property type="project" value="InterPro"/>
</dbReference>
<feature type="domain" description="Xylanolytic transcriptional activator regulatory" evidence="10">
    <location>
        <begin position="298"/>
        <end position="373"/>
    </location>
</feature>
<evidence type="ECO:0000256" key="1">
    <source>
        <dbReference type="ARBA" id="ARBA00004123"/>
    </source>
</evidence>
<dbReference type="PANTHER" id="PTHR47782">
    <property type="entry name" value="ZN(II)2CYS6 TRANSCRIPTION FACTOR (EUROFUNG)-RELATED"/>
    <property type="match status" value="1"/>
</dbReference>
<dbReference type="InterPro" id="IPR007219">
    <property type="entry name" value="XnlR_reg_dom"/>
</dbReference>
<dbReference type="InterPro" id="IPR052202">
    <property type="entry name" value="Yeast_MetPath_Reg"/>
</dbReference>
<feature type="transmembrane region" description="Helical" evidence="9">
    <location>
        <begin position="530"/>
        <end position="550"/>
    </location>
</feature>
<dbReference type="GO" id="GO:0045944">
    <property type="term" value="P:positive regulation of transcription by RNA polymerase II"/>
    <property type="evidence" value="ECO:0007669"/>
    <property type="project" value="TreeGrafter"/>
</dbReference>
<evidence type="ECO:0000256" key="5">
    <source>
        <dbReference type="ARBA" id="ARBA00023125"/>
    </source>
</evidence>
<keyword evidence="9" id="KW-0472">Membrane</keyword>
<protein>
    <recommendedName>
        <fullName evidence="10">Xylanolytic transcriptional activator regulatory domain-containing protein</fullName>
    </recommendedName>
</protein>
<name>A0A507AT77_9PEZI</name>
<reference evidence="11 12" key="1">
    <citation type="submission" date="2019-06" db="EMBL/GenBank/DDBJ databases">
        <title>Draft genome sequence of the filamentous fungus Phialemoniopsis curvata isolated from diesel fuel.</title>
        <authorList>
            <person name="Varaljay V.A."/>
            <person name="Lyon W.J."/>
            <person name="Crouch A.L."/>
            <person name="Drake C.E."/>
            <person name="Hollomon J.M."/>
            <person name="Nadeau L.J."/>
            <person name="Nunn H.S."/>
            <person name="Stevenson B.S."/>
            <person name="Bojanowski C.L."/>
            <person name="Crookes-Goodson W.J."/>
        </authorList>
    </citation>
    <scope>NUCLEOTIDE SEQUENCE [LARGE SCALE GENOMIC DNA]</scope>
    <source>
        <strain evidence="11 12">D216</strain>
    </source>
</reference>
<dbReference type="GO" id="GO:0000981">
    <property type="term" value="F:DNA-binding transcription factor activity, RNA polymerase II-specific"/>
    <property type="evidence" value="ECO:0007669"/>
    <property type="project" value="TreeGrafter"/>
</dbReference>
<dbReference type="SMART" id="SM00906">
    <property type="entry name" value="Fungal_trans"/>
    <property type="match status" value="1"/>
</dbReference>
<evidence type="ECO:0000259" key="10">
    <source>
        <dbReference type="SMART" id="SM00906"/>
    </source>
</evidence>
<keyword evidence="5" id="KW-0238">DNA-binding</keyword>
<dbReference type="Pfam" id="PF04082">
    <property type="entry name" value="Fungal_trans"/>
    <property type="match status" value="1"/>
</dbReference>
<evidence type="ECO:0000313" key="12">
    <source>
        <dbReference type="Proteomes" id="UP000319257"/>
    </source>
</evidence>
<dbReference type="PANTHER" id="PTHR47782:SF12">
    <property type="entry name" value="ZN(II)2CYS6 TRANSCRIPTION FACTOR (EUROFUNG)"/>
    <property type="match status" value="1"/>
</dbReference>
<keyword evidence="6" id="KW-0804">Transcription</keyword>
<evidence type="ECO:0000256" key="9">
    <source>
        <dbReference type="SAM" id="Phobius"/>
    </source>
</evidence>
<dbReference type="Proteomes" id="UP000319257">
    <property type="component" value="Unassembled WGS sequence"/>
</dbReference>
<keyword evidence="9" id="KW-0812">Transmembrane</keyword>
<evidence type="ECO:0000256" key="4">
    <source>
        <dbReference type="ARBA" id="ARBA00023015"/>
    </source>
</evidence>
<evidence type="ECO:0000256" key="7">
    <source>
        <dbReference type="ARBA" id="ARBA00023242"/>
    </source>
</evidence>
<feature type="compositionally biased region" description="Polar residues" evidence="8">
    <location>
        <begin position="154"/>
        <end position="164"/>
    </location>
</feature>
<proteinExistence type="predicted"/>
<dbReference type="InParanoid" id="A0A507AT77"/>
<dbReference type="GO" id="GO:0006351">
    <property type="term" value="P:DNA-templated transcription"/>
    <property type="evidence" value="ECO:0007669"/>
    <property type="project" value="InterPro"/>
</dbReference>
<keyword evidence="3" id="KW-0862">Zinc</keyword>
<evidence type="ECO:0000256" key="2">
    <source>
        <dbReference type="ARBA" id="ARBA00022723"/>
    </source>
</evidence>
<comment type="caution">
    <text evidence="11">The sequence shown here is derived from an EMBL/GenBank/DDBJ whole genome shotgun (WGS) entry which is preliminary data.</text>
</comment>
<dbReference type="GO" id="GO:0043565">
    <property type="term" value="F:sequence-specific DNA binding"/>
    <property type="evidence" value="ECO:0007669"/>
    <property type="project" value="TreeGrafter"/>
</dbReference>
<dbReference type="EMBL" id="SKBQ01000061">
    <property type="protein sequence ID" value="TPX09906.1"/>
    <property type="molecule type" value="Genomic_DNA"/>
</dbReference>
<feature type="region of interest" description="Disordered" evidence="8">
    <location>
        <begin position="149"/>
        <end position="181"/>
    </location>
</feature>
<keyword evidence="4" id="KW-0805">Transcription regulation</keyword>